<protein>
    <submittedName>
        <fullName evidence="2">Uncharacterized protein</fullName>
    </submittedName>
</protein>
<evidence type="ECO:0000313" key="3">
    <source>
        <dbReference type="Proteomes" id="UP000800092"/>
    </source>
</evidence>
<sequence>MNKSDIVVTSGWQAQPDGRGTWDILKSCGGTVLLLCWSSVCPNVLAAEDSKFRKLRSKLSIFLLAILCPDLIFEFHEAGYESWSLRKCFFVNMGGFYLRAPDWKVDGRDSFAINAKQLLFLIKAGGITITQVLWFTFTTIGRAVQGLAMTTLELTTLGLIFMMTVASLCWWHKPMDVSAPIVLDLKVDLRTVLAEGNAPSDASEMAYMGTPLSFIGRHEWFYSRLWFYYTQMLRELGLAPKPCSPYQFDHFSSIDFHDPDVKAGSFAIPLVIIYGSIFMAAWKFHFPTEIEQTLWRISAIASSSLTAVSAFETLQNHSPELVASWFSCLLRCRNPSSNRSSTTERPPSKFIVMYHRLNESLDWLRNISPNRDPALHLRLRNFIPTSIMIFAYCLSRGYILAEDLASLRTLPESVFATLNWGRYSPIF</sequence>
<dbReference type="PANTHER" id="PTHR35043:SF8">
    <property type="entry name" value="DUF4220 DOMAIN-CONTAINING PROTEIN"/>
    <property type="match status" value="1"/>
</dbReference>
<keyword evidence="1" id="KW-1133">Transmembrane helix</keyword>
<dbReference type="PANTHER" id="PTHR35043">
    <property type="entry name" value="TRANSCRIPTION FACTOR DOMAIN-CONTAINING PROTEIN"/>
    <property type="match status" value="1"/>
</dbReference>
<evidence type="ECO:0000313" key="2">
    <source>
        <dbReference type="EMBL" id="KAF2238539.1"/>
    </source>
</evidence>
<feature type="transmembrane region" description="Helical" evidence="1">
    <location>
        <begin position="118"/>
        <end position="140"/>
    </location>
</feature>
<gene>
    <name evidence="2" type="ORF">EV356DRAFT_528995</name>
</gene>
<dbReference type="OrthoDB" id="9451547at2759"/>
<dbReference type="EMBL" id="ML991775">
    <property type="protein sequence ID" value="KAF2238539.1"/>
    <property type="molecule type" value="Genomic_DNA"/>
</dbReference>
<feature type="transmembrane region" description="Helical" evidence="1">
    <location>
        <begin position="152"/>
        <end position="173"/>
    </location>
</feature>
<dbReference type="Proteomes" id="UP000800092">
    <property type="component" value="Unassembled WGS sequence"/>
</dbReference>
<accession>A0A6A6HL39</accession>
<keyword evidence="1" id="KW-0812">Transmembrane</keyword>
<organism evidence="2 3">
    <name type="scientific">Viridothelium virens</name>
    <name type="common">Speckled blister lichen</name>
    <name type="synonym">Trypethelium virens</name>
    <dbReference type="NCBI Taxonomy" id="1048519"/>
    <lineage>
        <taxon>Eukaryota</taxon>
        <taxon>Fungi</taxon>
        <taxon>Dikarya</taxon>
        <taxon>Ascomycota</taxon>
        <taxon>Pezizomycotina</taxon>
        <taxon>Dothideomycetes</taxon>
        <taxon>Dothideomycetes incertae sedis</taxon>
        <taxon>Trypetheliales</taxon>
        <taxon>Trypetheliaceae</taxon>
        <taxon>Viridothelium</taxon>
    </lineage>
</organism>
<proteinExistence type="predicted"/>
<keyword evidence="1" id="KW-0472">Membrane</keyword>
<name>A0A6A6HL39_VIRVR</name>
<evidence type="ECO:0000256" key="1">
    <source>
        <dbReference type="SAM" id="Phobius"/>
    </source>
</evidence>
<keyword evidence="3" id="KW-1185">Reference proteome</keyword>
<reference evidence="2" key="1">
    <citation type="journal article" date="2020" name="Stud. Mycol.">
        <title>101 Dothideomycetes genomes: a test case for predicting lifestyles and emergence of pathogens.</title>
        <authorList>
            <person name="Haridas S."/>
            <person name="Albert R."/>
            <person name="Binder M."/>
            <person name="Bloem J."/>
            <person name="Labutti K."/>
            <person name="Salamov A."/>
            <person name="Andreopoulos B."/>
            <person name="Baker S."/>
            <person name="Barry K."/>
            <person name="Bills G."/>
            <person name="Bluhm B."/>
            <person name="Cannon C."/>
            <person name="Castanera R."/>
            <person name="Culley D."/>
            <person name="Daum C."/>
            <person name="Ezra D."/>
            <person name="Gonzalez J."/>
            <person name="Henrissat B."/>
            <person name="Kuo A."/>
            <person name="Liang C."/>
            <person name="Lipzen A."/>
            <person name="Lutzoni F."/>
            <person name="Magnuson J."/>
            <person name="Mondo S."/>
            <person name="Nolan M."/>
            <person name="Ohm R."/>
            <person name="Pangilinan J."/>
            <person name="Park H.-J."/>
            <person name="Ramirez L."/>
            <person name="Alfaro M."/>
            <person name="Sun H."/>
            <person name="Tritt A."/>
            <person name="Yoshinaga Y."/>
            <person name="Zwiers L.-H."/>
            <person name="Turgeon B."/>
            <person name="Goodwin S."/>
            <person name="Spatafora J."/>
            <person name="Crous P."/>
            <person name="Grigoriev I."/>
        </authorList>
    </citation>
    <scope>NUCLEOTIDE SEQUENCE</scope>
    <source>
        <strain evidence="2">Tuck. ex Michener</strain>
    </source>
</reference>
<feature type="transmembrane region" description="Helical" evidence="1">
    <location>
        <begin position="263"/>
        <end position="282"/>
    </location>
</feature>
<dbReference type="AlphaFoldDB" id="A0A6A6HL39"/>